<evidence type="ECO:0000313" key="2">
    <source>
        <dbReference type="EMBL" id="ELR66429.1"/>
    </source>
</evidence>
<reference evidence="2 3" key="1">
    <citation type="submission" date="2012-12" db="EMBL/GenBank/DDBJ databases">
        <title>Genome Assembly of Photobacterium sp. AK15.</title>
        <authorList>
            <person name="Khatri I."/>
            <person name="Vaidya B."/>
            <person name="Srinivas T.N.R."/>
            <person name="Subramanian S."/>
            <person name="Pinnaka A."/>
        </authorList>
    </citation>
    <scope>NUCLEOTIDE SEQUENCE [LARGE SCALE GENOMIC DNA]</scope>
    <source>
        <strain evidence="2 3">AK15</strain>
    </source>
</reference>
<dbReference type="Proteomes" id="UP000011134">
    <property type="component" value="Unassembled WGS sequence"/>
</dbReference>
<accession>L8JFY9</accession>
<keyword evidence="1" id="KW-0472">Membrane</keyword>
<sequence>MPRFAGRFLVVVLADFAAGLRRVVAGFFSPGFFVSGFLGAGAAKRTGSLIMVLFFIPEIHFLATGINANNKEVKITGRPSGAAIADYRYFLVLRVGA</sequence>
<organism evidence="2 3">
    <name type="scientific">Photobacterium marinum</name>
    <dbReference type="NCBI Taxonomy" id="1056511"/>
    <lineage>
        <taxon>Bacteria</taxon>
        <taxon>Pseudomonadati</taxon>
        <taxon>Pseudomonadota</taxon>
        <taxon>Gammaproteobacteria</taxon>
        <taxon>Vibrionales</taxon>
        <taxon>Vibrionaceae</taxon>
        <taxon>Photobacterium</taxon>
    </lineage>
</organism>
<keyword evidence="1" id="KW-0812">Transmembrane</keyword>
<evidence type="ECO:0000313" key="3">
    <source>
        <dbReference type="Proteomes" id="UP000011134"/>
    </source>
</evidence>
<protein>
    <submittedName>
        <fullName evidence="2">Uncharacterized protein</fullName>
    </submittedName>
</protein>
<keyword evidence="3" id="KW-1185">Reference proteome</keyword>
<proteinExistence type="predicted"/>
<name>L8JFY9_9GAMM</name>
<feature type="transmembrane region" description="Helical" evidence="1">
    <location>
        <begin position="49"/>
        <end position="68"/>
    </location>
</feature>
<evidence type="ECO:0000256" key="1">
    <source>
        <dbReference type="SAM" id="Phobius"/>
    </source>
</evidence>
<dbReference type="PATRIC" id="fig|1056511.3.peg.1686"/>
<dbReference type="EMBL" id="AMZO01000007">
    <property type="protein sequence ID" value="ELR66429.1"/>
    <property type="molecule type" value="Genomic_DNA"/>
</dbReference>
<keyword evidence="1" id="KW-1133">Transmembrane helix</keyword>
<comment type="caution">
    <text evidence="2">The sequence shown here is derived from an EMBL/GenBank/DDBJ whole genome shotgun (WGS) entry which is preliminary data.</text>
</comment>
<dbReference type="AlphaFoldDB" id="L8JFY9"/>
<gene>
    <name evidence="2" type="ORF">C942_04865</name>
</gene>